<proteinExistence type="predicted"/>
<accession>F3GPP6</accession>
<feature type="non-terminal residue" evidence="2">
    <location>
        <position position="1"/>
    </location>
</feature>
<dbReference type="Gene3D" id="1.10.287.950">
    <property type="entry name" value="Methyl-accepting chemotaxis protein"/>
    <property type="match status" value="1"/>
</dbReference>
<feature type="non-terminal residue" evidence="2">
    <location>
        <position position="63"/>
    </location>
</feature>
<reference evidence="2 3" key="1">
    <citation type="journal article" date="2011" name="PLoS Pathog.">
        <title>Dynamic evolution of pathogenicity revealed by sequencing and comparative genomics of 19 Pseudomonas syringae isolates.</title>
        <authorList>
            <person name="Baltrus D.A."/>
            <person name="Nishimura M.T."/>
            <person name="Romanchuk A."/>
            <person name="Chang J.H."/>
            <person name="Mukhtar M.S."/>
            <person name="Cherkis K."/>
            <person name="Roach J."/>
            <person name="Grant S.R."/>
            <person name="Jones C.D."/>
            <person name="Dangl J.L."/>
        </authorList>
    </citation>
    <scope>NUCLEOTIDE SEQUENCE [LARGE SCALE GENOMIC DNA]</scope>
    <source>
        <strain evidence="2 3">1704B</strain>
    </source>
</reference>
<organism evidence="2 3">
    <name type="scientific">Pseudomonas syringae pv. pisi str. 1704B</name>
    <dbReference type="NCBI Taxonomy" id="629263"/>
    <lineage>
        <taxon>Bacteria</taxon>
        <taxon>Pseudomonadati</taxon>
        <taxon>Pseudomonadota</taxon>
        <taxon>Gammaproteobacteria</taxon>
        <taxon>Pseudomonadales</taxon>
        <taxon>Pseudomonadaceae</taxon>
        <taxon>Pseudomonas</taxon>
        <taxon>Pseudomonas syringae</taxon>
    </lineage>
</organism>
<dbReference type="EMBL" id="AEAI01003777">
    <property type="protein sequence ID" value="EGH49049.1"/>
    <property type="molecule type" value="Genomic_DNA"/>
</dbReference>
<dbReference type="InterPro" id="IPR003660">
    <property type="entry name" value="HAMP_dom"/>
</dbReference>
<dbReference type="CDD" id="cd06225">
    <property type="entry name" value="HAMP"/>
    <property type="match status" value="1"/>
</dbReference>
<dbReference type="Proteomes" id="UP000004986">
    <property type="component" value="Unassembled WGS sequence"/>
</dbReference>
<evidence type="ECO:0000259" key="1">
    <source>
        <dbReference type="PROSITE" id="PS50885"/>
    </source>
</evidence>
<keyword evidence="2" id="KW-0418">Kinase</keyword>
<feature type="domain" description="HAMP" evidence="1">
    <location>
        <begin position="7"/>
        <end position="51"/>
    </location>
</feature>
<keyword evidence="2" id="KW-0808">Transferase</keyword>
<evidence type="ECO:0000313" key="2">
    <source>
        <dbReference type="EMBL" id="EGH49049.1"/>
    </source>
</evidence>
<name>F3GPP6_PSESJ</name>
<dbReference type="SUPFAM" id="SSF158472">
    <property type="entry name" value="HAMP domain-like"/>
    <property type="match status" value="1"/>
</dbReference>
<comment type="caution">
    <text evidence="2">The sequence shown here is derived from an EMBL/GenBank/DDBJ whole genome shotgun (WGS) entry which is preliminary data.</text>
</comment>
<dbReference type="GO" id="GO:0016301">
    <property type="term" value="F:kinase activity"/>
    <property type="evidence" value="ECO:0007669"/>
    <property type="project" value="UniProtKB-KW"/>
</dbReference>
<protein>
    <submittedName>
        <fullName evidence="2">Histidine kinase, HAMP region: chemotaxis sensory transducer</fullName>
    </submittedName>
</protein>
<dbReference type="GO" id="GO:0007165">
    <property type="term" value="P:signal transduction"/>
    <property type="evidence" value="ECO:0007669"/>
    <property type="project" value="InterPro"/>
</dbReference>
<keyword evidence="3" id="KW-1185">Reference proteome</keyword>
<evidence type="ECO:0000313" key="3">
    <source>
        <dbReference type="Proteomes" id="UP000004986"/>
    </source>
</evidence>
<gene>
    <name evidence="2" type="ORF">PSYPI_44566</name>
</gene>
<sequence>PEMWYSLQRQVKVAERISEGDLDLDVRLSSPNDTLGKSLEKMVSNLNNLISEVQVSATQITGS</sequence>
<dbReference type="GO" id="GO:0016020">
    <property type="term" value="C:membrane"/>
    <property type="evidence" value="ECO:0007669"/>
    <property type="project" value="InterPro"/>
</dbReference>
<dbReference type="AlphaFoldDB" id="F3GPP6"/>
<dbReference type="PROSITE" id="PS50885">
    <property type="entry name" value="HAMP"/>
    <property type="match status" value="1"/>
</dbReference>